<feature type="compositionally biased region" description="Pro residues" evidence="1">
    <location>
        <begin position="26"/>
        <end position="39"/>
    </location>
</feature>
<dbReference type="AlphaFoldDB" id="A0A075UH05"/>
<feature type="compositionally biased region" description="Acidic residues" evidence="1">
    <location>
        <begin position="10"/>
        <end position="22"/>
    </location>
</feature>
<evidence type="ECO:0000256" key="1">
    <source>
        <dbReference type="SAM" id="MobiDB-lite"/>
    </source>
</evidence>
<gene>
    <name evidence="2" type="ORF">AJAP_01705</name>
</gene>
<keyword evidence="3" id="KW-1185">Reference proteome</keyword>
<name>A0A075UH05_9PSEU</name>
<dbReference type="HOGENOM" id="CLU_3003872_0_0_11"/>
<dbReference type="RefSeq" id="WP_167337756.1">
    <property type="nucleotide sequence ID" value="NZ_CP008953.1"/>
</dbReference>
<dbReference type="KEGG" id="aja:AJAP_01705"/>
<proteinExistence type="predicted"/>
<protein>
    <submittedName>
        <fullName evidence="2">Uncharacterized protein</fullName>
    </submittedName>
</protein>
<evidence type="ECO:0000313" key="2">
    <source>
        <dbReference type="EMBL" id="AIG73272.1"/>
    </source>
</evidence>
<dbReference type="EMBL" id="CP008953">
    <property type="protein sequence ID" value="AIG73272.1"/>
    <property type="molecule type" value="Genomic_DNA"/>
</dbReference>
<sequence>MTTETNTAPVDDEATATEDLEETTPKPKPITAPVPPRPGTSPDGNWDPYGTNPPSN</sequence>
<organism evidence="2 3">
    <name type="scientific">Amycolatopsis japonica</name>
    <dbReference type="NCBI Taxonomy" id="208439"/>
    <lineage>
        <taxon>Bacteria</taxon>
        <taxon>Bacillati</taxon>
        <taxon>Actinomycetota</taxon>
        <taxon>Actinomycetes</taxon>
        <taxon>Pseudonocardiales</taxon>
        <taxon>Pseudonocardiaceae</taxon>
        <taxon>Amycolatopsis</taxon>
        <taxon>Amycolatopsis japonica group</taxon>
    </lineage>
</organism>
<accession>A0A075UH05</accession>
<evidence type="ECO:0000313" key="3">
    <source>
        <dbReference type="Proteomes" id="UP000028492"/>
    </source>
</evidence>
<feature type="region of interest" description="Disordered" evidence="1">
    <location>
        <begin position="1"/>
        <end position="56"/>
    </location>
</feature>
<dbReference type="Proteomes" id="UP000028492">
    <property type="component" value="Chromosome"/>
</dbReference>
<reference evidence="2 3" key="1">
    <citation type="journal article" date="2014" name="J. Biotechnol.">
        <title>Complete genome sequence of the actinobacterium Amycolatopsis japonica MG417-CF17(T) (=DSM 44213T) producing (S,S)-N,N'-ethylenediaminedisuccinic acid.</title>
        <authorList>
            <person name="Stegmann E."/>
            <person name="Albersmeier A."/>
            <person name="Spohn M."/>
            <person name="Gert H."/>
            <person name="Weber T."/>
            <person name="Wohlleben W."/>
            <person name="Kalinowski J."/>
            <person name="Ruckert C."/>
        </authorList>
    </citation>
    <scope>NUCLEOTIDE SEQUENCE [LARGE SCALE GENOMIC DNA]</scope>
    <source>
        <strain evidence="3">MG417-CF17 (DSM 44213)</strain>
    </source>
</reference>